<evidence type="ECO:0000313" key="11">
    <source>
        <dbReference type="Proteomes" id="UP001324427"/>
    </source>
</evidence>
<dbReference type="GO" id="GO:0046513">
    <property type="term" value="P:ceramide biosynthetic process"/>
    <property type="evidence" value="ECO:0007669"/>
    <property type="project" value="TreeGrafter"/>
</dbReference>
<feature type="binding site" evidence="8">
    <location>
        <position position="75"/>
    </location>
    <ligand>
        <name>Zn(2+)</name>
        <dbReference type="ChEBI" id="CHEBI:29105"/>
        <note>catalytic</note>
    </ligand>
</feature>
<proteinExistence type="inferred from homology"/>
<comment type="subcellular location">
    <subcellularLocation>
        <location evidence="1">Membrane</location>
        <topology evidence="1">Multi-pass membrane protein</topology>
    </subcellularLocation>
</comment>
<feature type="transmembrane region" description="Helical" evidence="9">
    <location>
        <begin position="217"/>
        <end position="234"/>
    </location>
</feature>
<dbReference type="GO" id="GO:0016811">
    <property type="term" value="F:hydrolase activity, acting on carbon-nitrogen (but not peptide) bonds, in linear amides"/>
    <property type="evidence" value="ECO:0007669"/>
    <property type="project" value="InterPro"/>
</dbReference>
<evidence type="ECO:0008006" key="12">
    <source>
        <dbReference type="Google" id="ProtNLM"/>
    </source>
</evidence>
<evidence type="ECO:0000256" key="9">
    <source>
        <dbReference type="SAM" id="Phobius"/>
    </source>
</evidence>
<protein>
    <recommendedName>
        <fullName evidence="12">Alkaline phytoceramidase</fullName>
    </recommendedName>
</protein>
<feature type="transmembrane region" description="Helical" evidence="9">
    <location>
        <begin position="60"/>
        <end position="78"/>
    </location>
</feature>
<dbReference type="EMBL" id="JAVFHQ010000042">
    <property type="protein sequence ID" value="KAK4542399.1"/>
    <property type="molecule type" value="Genomic_DNA"/>
</dbReference>
<evidence type="ECO:0000313" key="10">
    <source>
        <dbReference type="EMBL" id="KAK4542399.1"/>
    </source>
</evidence>
<keyword evidence="8" id="KW-0862">Zinc</keyword>
<dbReference type="PANTHER" id="PTHR46187">
    <property type="entry name" value="ALKALINE CERAMIDASE 3"/>
    <property type="match status" value="1"/>
</dbReference>
<feature type="transmembrane region" description="Helical" evidence="9">
    <location>
        <begin position="169"/>
        <end position="188"/>
    </location>
</feature>
<comment type="caution">
    <text evidence="10">The sequence shown here is derived from an EMBL/GenBank/DDBJ whole genome shotgun (WGS) entry which is preliminary data.</text>
</comment>
<name>A0AAV9JB73_9PEZI</name>
<feature type="transmembrane region" description="Helical" evidence="9">
    <location>
        <begin position="20"/>
        <end position="40"/>
    </location>
</feature>
<keyword evidence="7" id="KW-0479">Metal-binding</keyword>
<comment type="cofactor">
    <cofactor evidence="8">
        <name>Zn(2+)</name>
        <dbReference type="ChEBI" id="CHEBI:29105"/>
    </cofactor>
</comment>
<evidence type="ECO:0000256" key="1">
    <source>
        <dbReference type="ARBA" id="ARBA00004141"/>
    </source>
</evidence>
<dbReference type="InterPro" id="IPR008901">
    <property type="entry name" value="ACER"/>
</dbReference>
<keyword evidence="11" id="KW-1185">Reference proteome</keyword>
<dbReference type="GO" id="GO:0046514">
    <property type="term" value="P:ceramide catabolic process"/>
    <property type="evidence" value="ECO:0007669"/>
    <property type="project" value="TreeGrafter"/>
</dbReference>
<sequence length="270" mass="30360">MPDLSTNPIDLYSFCEEDFIISGFVGEFVNTLTNLAYILFAYQALRRLNRDHGSAASKAIYYGLAIVGLTSGLFHALLKYHAQISDDTGMLIASGCVLHRAMTFDKSPAYQRNFSVGLLAFILSSLTYHSLANEQTVHELTFFALILAVGVKVRALIHQRVTKPEQRKRLTRLSLFGAGSMVFGYFLWQLDHIFCSELTSMKRQIGMPWSFLLEFHGWWHILTAVGAYTFMVMVERLTSDGPLDLSPRAFAWLPMTLLDGRSSDGAQKRA</sequence>
<evidence type="ECO:0000256" key="7">
    <source>
        <dbReference type="PIRSR" id="PIRSR608901-1"/>
    </source>
</evidence>
<keyword evidence="4" id="KW-0378">Hydrolase</keyword>
<dbReference type="GO" id="GO:0046872">
    <property type="term" value="F:metal ion binding"/>
    <property type="evidence" value="ECO:0007669"/>
    <property type="project" value="UniProtKB-KW"/>
</dbReference>
<evidence type="ECO:0000256" key="3">
    <source>
        <dbReference type="ARBA" id="ARBA00022692"/>
    </source>
</evidence>
<feature type="transmembrane region" description="Helical" evidence="9">
    <location>
        <begin position="137"/>
        <end position="157"/>
    </location>
</feature>
<evidence type="ECO:0000256" key="4">
    <source>
        <dbReference type="ARBA" id="ARBA00022801"/>
    </source>
</evidence>
<gene>
    <name evidence="10" type="ORF">LTR36_006856</name>
</gene>
<keyword evidence="6 9" id="KW-0472">Membrane</keyword>
<comment type="similarity">
    <text evidence="2">Belongs to the alkaline ceramidase family.</text>
</comment>
<dbReference type="AlphaFoldDB" id="A0AAV9JB73"/>
<feature type="binding site" evidence="7">
    <location>
        <position position="16"/>
    </location>
    <ligand>
        <name>Ca(2+)</name>
        <dbReference type="ChEBI" id="CHEBI:29108"/>
    </ligand>
</feature>
<dbReference type="Pfam" id="PF05875">
    <property type="entry name" value="Ceramidase"/>
    <property type="match status" value="1"/>
</dbReference>
<organism evidence="10 11">
    <name type="scientific">Oleoguttula mirabilis</name>
    <dbReference type="NCBI Taxonomy" id="1507867"/>
    <lineage>
        <taxon>Eukaryota</taxon>
        <taxon>Fungi</taxon>
        <taxon>Dikarya</taxon>
        <taxon>Ascomycota</taxon>
        <taxon>Pezizomycotina</taxon>
        <taxon>Dothideomycetes</taxon>
        <taxon>Dothideomycetidae</taxon>
        <taxon>Mycosphaerellales</taxon>
        <taxon>Teratosphaeriaceae</taxon>
        <taxon>Oleoguttula</taxon>
    </lineage>
</organism>
<dbReference type="Proteomes" id="UP001324427">
    <property type="component" value="Unassembled WGS sequence"/>
</dbReference>
<evidence type="ECO:0000256" key="6">
    <source>
        <dbReference type="ARBA" id="ARBA00023136"/>
    </source>
</evidence>
<evidence type="ECO:0000256" key="8">
    <source>
        <dbReference type="PIRSR" id="PIRSR608901-2"/>
    </source>
</evidence>
<keyword evidence="5 9" id="KW-1133">Transmembrane helix</keyword>
<keyword evidence="3 9" id="KW-0812">Transmembrane</keyword>
<feature type="binding site" evidence="7">
    <location>
        <position position="27"/>
    </location>
    <ligand>
        <name>Ca(2+)</name>
        <dbReference type="ChEBI" id="CHEBI:29108"/>
    </ligand>
</feature>
<reference evidence="10 11" key="1">
    <citation type="submission" date="2021-11" db="EMBL/GenBank/DDBJ databases">
        <title>Black yeast isolated from Biological Soil Crust.</title>
        <authorList>
            <person name="Kurbessoian T."/>
        </authorList>
    </citation>
    <scope>NUCLEOTIDE SEQUENCE [LARGE SCALE GENOMIC DNA]</scope>
    <source>
        <strain evidence="10 11">CCFEE 5522</strain>
    </source>
</reference>
<keyword evidence="7" id="KW-0106">Calcium</keyword>
<accession>A0AAV9JB73</accession>
<dbReference type="PANTHER" id="PTHR46187:SF1">
    <property type="entry name" value="ALKALINE PHYTOCERAMIDASE"/>
    <property type="match status" value="1"/>
</dbReference>
<feature type="binding site" evidence="8">
    <location>
        <position position="216"/>
    </location>
    <ligand>
        <name>Zn(2+)</name>
        <dbReference type="ChEBI" id="CHEBI:29105"/>
        <note>catalytic</note>
    </ligand>
</feature>
<evidence type="ECO:0000256" key="2">
    <source>
        <dbReference type="ARBA" id="ARBA00009780"/>
    </source>
</evidence>
<evidence type="ECO:0000256" key="5">
    <source>
        <dbReference type="ARBA" id="ARBA00022989"/>
    </source>
</evidence>
<dbReference type="GO" id="GO:0005789">
    <property type="term" value="C:endoplasmic reticulum membrane"/>
    <property type="evidence" value="ECO:0007669"/>
    <property type="project" value="TreeGrafter"/>
</dbReference>
<feature type="binding site" evidence="8">
    <location>
        <position position="220"/>
    </location>
    <ligand>
        <name>Zn(2+)</name>
        <dbReference type="ChEBI" id="CHEBI:29105"/>
        <note>catalytic</note>
    </ligand>
</feature>